<proteinExistence type="predicted"/>
<sequence>MASVAESLLRHYPSLTDIELTCAMYPTCWEMPVMRSKPGR</sequence>
<protein>
    <submittedName>
        <fullName evidence="1">Uncharacterized protein</fullName>
    </submittedName>
</protein>
<dbReference type="EMBL" id="ACFC01000009">
    <property type="protein sequence ID" value="EEE05544.1"/>
    <property type="molecule type" value="Genomic_DNA"/>
</dbReference>
<dbReference type="Proteomes" id="UP000004535">
    <property type="component" value="Unassembled WGS sequence"/>
</dbReference>
<organism evidence="1 2">
    <name type="scientific">Burkholderia multivorans CGD2</name>
    <dbReference type="NCBI Taxonomy" id="513052"/>
    <lineage>
        <taxon>Bacteria</taxon>
        <taxon>Pseudomonadati</taxon>
        <taxon>Pseudomonadota</taxon>
        <taxon>Betaproteobacteria</taxon>
        <taxon>Burkholderiales</taxon>
        <taxon>Burkholderiaceae</taxon>
        <taxon>Burkholderia</taxon>
        <taxon>Burkholderia cepacia complex</taxon>
    </lineage>
</organism>
<evidence type="ECO:0000313" key="2">
    <source>
        <dbReference type="Proteomes" id="UP000004535"/>
    </source>
</evidence>
<gene>
    <name evidence="1" type="ORF">BURMUCGD2_3787</name>
</gene>
<comment type="caution">
    <text evidence="1">The sequence shown here is derived from an EMBL/GenBank/DDBJ whole genome shotgun (WGS) entry which is preliminary data.</text>
</comment>
<accession>B9BUP7</accession>
<name>B9BUP7_9BURK</name>
<reference evidence="1 2" key="1">
    <citation type="journal article" date="2012" name="J. Bacteriol.">
        <title>Draft Genome Sequence Determination for Cystic Fibrosis and Chronic Granulomatous Disease Burkholderia multivorans Isolates.</title>
        <authorList>
            <person name="Varga J.J."/>
            <person name="Losada L."/>
            <person name="Zelazny A.M."/>
            <person name="Brinkac L."/>
            <person name="Harkins D."/>
            <person name="Radune D."/>
            <person name="Hostetler J."/>
            <person name="Sampaio E.P."/>
            <person name="Ronning C.M."/>
            <person name="Nierman W.C."/>
            <person name="Greenberg D.E."/>
            <person name="Holland S.M."/>
            <person name="Goldberg J.B."/>
        </authorList>
    </citation>
    <scope>NUCLEOTIDE SEQUENCE [LARGE SCALE GENOMIC DNA]</scope>
    <source>
        <strain evidence="1 2">CGD2</strain>
    </source>
</reference>
<evidence type="ECO:0000313" key="1">
    <source>
        <dbReference type="EMBL" id="EEE05544.1"/>
    </source>
</evidence>
<dbReference type="AlphaFoldDB" id="B9BUP7"/>